<evidence type="ECO:0000313" key="9">
    <source>
        <dbReference type="Proteomes" id="UP000063275"/>
    </source>
</evidence>
<dbReference type="InterPro" id="IPR046357">
    <property type="entry name" value="PPIase_dom_sf"/>
</dbReference>
<dbReference type="EC" id="5.2.1.8" evidence="2"/>
<dbReference type="RefSeq" id="WP_029492770.1">
    <property type="nucleotide sequence ID" value="NZ_ATKF01000023.1"/>
</dbReference>
<evidence type="ECO:0000259" key="7">
    <source>
        <dbReference type="Pfam" id="PF13145"/>
    </source>
</evidence>
<comment type="catalytic activity">
    <reaction evidence="1">
        <text>[protein]-peptidylproline (omega=180) = [protein]-peptidylproline (omega=0)</text>
        <dbReference type="Rhea" id="RHEA:16237"/>
        <dbReference type="Rhea" id="RHEA-COMP:10747"/>
        <dbReference type="Rhea" id="RHEA-COMP:10748"/>
        <dbReference type="ChEBI" id="CHEBI:83833"/>
        <dbReference type="ChEBI" id="CHEBI:83834"/>
        <dbReference type="EC" id="5.2.1.8"/>
    </reaction>
</comment>
<keyword evidence="4" id="KW-0697">Rotamase</keyword>
<keyword evidence="5 8" id="KW-0413">Isomerase</keyword>
<evidence type="ECO:0000256" key="2">
    <source>
        <dbReference type="ARBA" id="ARBA00013194"/>
    </source>
</evidence>
<dbReference type="Gene3D" id="3.10.50.40">
    <property type="match status" value="1"/>
</dbReference>
<dbReference type="Pfam" id="PF13145">
    <property type="entry name" value="Rotamase_2"/>
    <property type="match status" value="1"/>
</dbReference>
<dbReference type="KEGG" id="fhw:RN87_10845"/>
<evidence type="ECO:0000256" key="6">
    <source>
        <dbReference type="SAM" id="MobiDB-lite"/>
    </source>
</evidence>
<keyword evidence="3" id="KW-0732">Signal</keyword>
<dbReference type="Proteomes" id="UP000063275">
    <property type="component" value="Chromosome"/>
</dbReference>
<dbReference type="InterPro" id="IPR050245">
    <property type="entry name" value="PrsA_foldase"/>
</dbReference>
<evidence type="ECO:0000256" key="4">
    <source>
        <dbReference type="ARBA" id="ARBA00023110"/>
    </source>
</evidence>
<dbReference type="GO" id="GO:0003755">
    <property type="term" value="F:peptidyl-prolyl cis-trans isomerase activity"/>
    <property type="evidence" value="ECO:0007669"/>
    <property type="project" value="UniProtKB-KW"/>
</dbReference>
<dbReference type="AlphaFoldDB" id="A0A0S2ZQI5"/>
<protein>
    <recommendedName>
        <fullName evidence="2">peptidylprolyl isomerase</fullName>
        <ecNumber evidence="2">5.2.1.8</ecNumber>
    </recommendedName>
</protein>
<evidence type="ECO:0000256" key="5">
    <source>
        <dbReference type="ARBA" id="ARBA00023235"/>
    </source>
</evidence>
<accession>A0A0S2ZQI5</accession>
<evidence type="ECO:0000256" key="3">
    <source>
        <dbReference type="ARBA" id="ARBA00022729"/>
    </source>
</evidence>
<dbReference type="OrthoDB" id="87595at2"/>
<feature type="domain" description="PpiC" evidence="7">
    <location>
        <begin position="55"/>
        <end position="177"/>
    </location>
</feature>
<evidence type="ECO:0000313" key="8">
    <source>
        <dbReference type="EMBL" id="ALQ41007.1"/>
    </source>
</evidence>
<organism evidence="8">
    <name type="scientific">Fusobacterium hwasookii ChDC F174</name>
    <dbReference type="NCBI Taxonomy" id="1307442"/>
    <lineage>
        <taxon>Bacteria</taxon>
        <taxon>Fusobacteriati</taxon>
        <taxon>Fusobacteriota</taxon>
        <taxon>Fusobacteriia</taxon>
        <taxon>Fusobacteriales</taxon>
        <taxon>Fusobacteriaceae</taxon>
        <taxon>Fusobacterium</taxon>
    </lineage>
</organism>
<dbReference type="PANTHER" id="PTHR47245">
    <property type="entry name" value="PEPTIDYLPROLYL ISOMERASE"/>
    <property type="match status" value="1"/>
</dbReference>
<feature type="region of interest" description="Disordered" evidence="6">
    <location>
        <begin position="206"/>
        <end position="227"/>
    </location>
</feature>
<dbReference type="PANTHER" id="PTHR47245:SF1">
    <property type="entry name" value="FOLDASE PROTEIN PRSA"/>
    <property type="match status" value="1"/>
</dbReference>
<sequence>MEEDKILHAILLKKAKEAEYTNYEIEQINLQSESLFIRYYLEREAAKIVENTNIEEEVLKKIYEENQTLYKYPAKVKIDTIFVKDLEKAEDILKEVTLENFNELKEKNDEKGKDAKESLDEFLFVTEIHPTIAQEVLQESEKNVIIKKAIPVQEGFHIIYLKDMEESRQAIFDEAKEAILADVKRNIFGQVYNQLIEDIANETIKLEEPTKNEKSKESKSTKVEAKE</sequence>
<evidence type="ECO:0000256" key="1">
    <source>
        <dbReference type="ARBA" id="ARBA00000971"/>
    </source>
</evidence>
<reference evidence="8 9" key="1">
    <citation type="submission" date="2015-11" db="EMBL/GenBank/DDBJ databases">
        <authorList>
            <person name="Zhang Y."/>
            <person name="Guo Z."/>
        </authorList>
    </citation>
    <scope>NUCLEOTIDE SEQUENCE [LARGE SCALE GENOMIC DNA]</scope>
    <source>
        <strain evidence="8 9">ChDC F174</strain>
    </source>
</reference>
<proteinExistence type="predicted"/>
<dbReference type="EMBL" id="CP013331">
    <property type="protein sequence ID" value="ALQ41007.1"/>
    <property type="molecule type" value="Genomic_DNA"/>
</dbReference>
<gene>
    <name evidence="8" type="ORF">RN87_10845</name>
</gene>
<dbReference type="InterPro" id="IPR000297">
    <property type="entry name" value="PPIase_PpiC"/>
</dbReference>
<name>A0A0S2ZQI5_9FUSO</name>